<evidence type="ECO:0000256" key="1">
    <source>
        <dbReference type="SAM" id="SignalP"/>
    </source>
</evidence>
<evidence type="ECO:0000313" key="3">
    <source>
        <dbReference type="Proteomes" id="UP000612899"/>
    </source>
</evidence>
<dbReference type="SUPFAM" id="SSF89372">
    <property type="entry name" value="Fucose-specific lectin"/>
    <property type="match status" value="2"/>
</dbReference>
<keyword evidence="1" id="KW-0732">Signal</keyword>
<dbReference type="PROSITE" id="PS51318">
    <property type="entry name" value="TAT"/>
    <property type="match status" value="1"/>
</dbReference>
<reference evidence="2" key="1">
    <citation type="submission" date="2021-01" db="EMBL/GenBank/DDBJ databases">
        <title>Whole genome shotgun sequence of Rhizocola hellebori NBRC 109834.</title>
        <authorList>
            <person name="Komaki H."/>
            <person name="Tamura T."/>
        </authorList>
    </citation>
    <scope>NUCLEOTIDE SEQUENCE</scope>
    <source>
        <strain evidence="2">NBRC 109834</strain>
    </source>
</reference>
<dbReference type="InterPro" id="IPR006311">
    <property type="entry name" value="TAT_signal"/>
</dbReference>
<protein>
    <submittedName>
        <fullName evidence="2">Uncharacterized protein</fullName>
    </submittedName>
</protein>
<dbReference type="Proteomes" id="UP000612899">
    <property type="component" value="Unassembled WGS sequence"/>
</dbReference>
<dbReference type="InterPro" id="IPR015915">
    <property type="entry name" value="Kelch-typ_b-propeller"/>
</dbReference>
<sequence length="326" mass="34741">MRKNEAGGAAASRRALLRAAAVAVPAMATTGLWTAPASAAAWSGYAEVPGGLFTMSSPFAVTYNSAEYLFIRSSSDLVHVNRFDGFSWSGYTQLPGRQTRVAPTAAVYNGFLYLFVTDNAGGGKICVNRFDGSSWSGYSEVPGNGRAFLSMGTATDGQFLHLFHVGTSDRNANTIYFSRFDGSFWTPHAEVPPFRAQTRAGVSANFANGSLYMFHAGLSGTGPGTRVYVDQLSGGSWFGYFEILSNTVATFDTPQATTLGTSQLLALRTTNNRIFIGQQDGGVWGQFSEVPGAGSTPAGPALNAFGGGLDLFIRGHDTRVYRNTFR</sequence>
<dbReference type="AlphaFoldDB" id="A0A8J3VFI2"/>
<evidence type="ECO:0000313" key="2">
    <source>
        <dbReference type="EMBL" id="GIH03913.1"/>
    </source>
</evidence>
<accession>A0A8J3VFI2</accession>
<name>A0A8J3VFI2_9ACTN</name>
<keyword evidence="3" id="KW-1185">Reference proteome</keyword>
<feature type="signal peptide" evidence="1">
    <location>
        <begin position="1"/>
        <end position="28"/>
    </location>
</feature>
<gene>
    <name evidence="2" type="ORF">Rhe02_19800</name>
</gene>
<proteinExistence type="predicted"/>
<feature type="chain" id="PRO_5035253705" evidence="1">
    <location>
        <begin position="29"/>
        <end position="326"/>
    </location>
</feature>
<organism evidence="2 3">
    <name type="scientific">Rhizocola hellebori</name>
    <dbReference type="NCBI Taxonomy" id="1392758"/>
    <lineage>
        <taxon>Bacteria</taxon>
        <taxon>Bacillati</taxon>
        <taxon>Actinomycetota</taxon>
        <taxon>Actinomycetes</taxon>
        <taxon>Micromonosporales</taxon>
        <taxon>Micromonosporaceae</taxon>
        <taxon>Rhizocola</taxon>
    </lineage>
</organism>
<dbReference type="EMBL" id="BONY01000010">
    <property type="protein sequence ID" value="GIH03913.1"/>
    <property type="molecule type" value="Genomic_DNA"/>
</dbReference>
<dbReference type="Gene3D" id="2.120.10.80">
    <property type="entry name" value="Kelch-type beta propeller"/>
    <property type="match status" value="1"/>
</dbReference>
<comment type="caution">
    <text evidence="2">The sequence shown here is derived from an EMBL/GenBank/DDBJ whole genome shotgun (WGS) entry which is preliminary data.</text>
</comment>